<dbReference type="GO" id="GO:0004519">
    <property type="term" value="F:endonuclease activity"/>
    <property type="evidence" value="ECO:0007669"/>
    <property type="project" value="UniProtKB-KW"/>
</dbReference>
<proteinExistence type="predicted"/>
<dbReference type="InterPro" id="IPR003615">
    <property type="entry name" value="HNH_nuc"/>
</dbReference>
<dbReference type="Pfam" id="PF13392">
    <property type="entry name" value="HNH_3"/>
    <property type="match status" value="1"/>
</dbReference>
<evidence type="ECO:0000313" key="3">
    <source>
        <dbReference type="Proteomes" id="UP001165270"/>
    </source>
</evidence>
<gene>
    <name evidence="2" type="ORF">MQN93_41970</name>
</gene>
<feature type="domain" description="HNH nuclease" evidence="1">
    <location>
        <begin position="46"/>
        <end position="89"/>
    </location>
</feature>
<keyword evidence="2" id="KW-0378">Hydrolase</keyword>
<keyword evidence="3" id="KW-1185">Reference proteome</keyword>
<dbReference type="InterPro" id="IPR044925">
    <property type="entry name" value="His-Me_finger_sf"/>
</dbReference>
<reference evidence="2" key="1">
    <citation type="submission" date="2022-03" db="EMBL/GenBank/DDBJ databases">
        <title>Streptomyces 7R015 and 7R016 isolated from Barleria lupulina in Thailand.</title>
        <authorList>
            <person name="Kanchanasin P."/>
            <person name="Phongsopitanun W."/>
            <person name="Tanasupawat S."/>
        </authorList>
    </citation>
    <scope>NUCLEOTIDE SEQUENCE</scope>
    <source>
        <strain evidence="2">7R016</strain>
    </source>
</reference>
<organism evidence="2 3">
    <name type="scientific">Streptomyces spinosisporus</name>
    <dbReference type="NCBI Taxonomy" id="2927582"/>
    <lineage>
        <taxon>Bacteria</taxon>
        <taxon>Bacillati</taxon>
        <taxon>Actinomycetota</taxon>
        <taxon>Actinomycetes</taxon>
        <taxon>Kitasatosporales</taxon>
        <taxon>Streptomycetaceae</taxon>
        <taxon>Streptomyces</taxon>
    </lineage>
</organism>
<dbReference type="Gene3D" id="3.90.75.20">
    <property type="match status" value="1"/>
</dbReference>
<dbReference type="SUPFAM" id="SSF54060">
    <property type="entry name" value="His-Me finger endonucleases"/>
    <property type="match status" value="1"/>
</dbReference>
<dbReference type="Proteomes" id="UP001165270">
    <property type="component" value="Unassembled WGS sequence"/>
</dbReference>
<dbReference type="EMBL" id="JALDAX010000032">
    <property type="protein sequence ID" value="MCI3246278.1"/>
    <property type="molecule type" value="Genomic_DNA"/>
</dbReference>
<sequence>MGNLTESEKARFETRIRKESSDCHVWTGPLDKDGYGSFFLRRRNRRAHRVAWYDMHGPVPDGLVINHVCRNRACVNPQRLQAVTVRENTLKDSSTVSAINARKTHCKNGHPFDRVYRKSNGGQQRYCSICEAAKKRRLQAKWRAEDTLNV</sequence>
<dbReference type="RefSeq" id="WP_242713629.1">
    <property type="nucleotide sequence ID" value="NZ_JALDAX010000032.1"/>
</dbReference>
<accession>A0ABS9XW15</accession>
<evidence type="ECO:0000313" key="2">
    <source>
        <dbReference type="EMBL" id="MCI3246278.1"/>
    </source>
</evidence>
<protein>
    <submittedName>
        <fullName evidence="2">HNH endonuclease</fullName>
    </submittedName>
</protein>
<keyword evidence="2" id="KW-0255">Endonuclease</keyword>
<keyword evidence="2" id="KW-0540">Nuclease</keyword>
<comment type="caution">
    <text evidence="2">The sequence shown here is derived from an EMBL/GenBank/DDBJ whole genome shotgun (WGS) entry which is preliminary data.</text>
</comment>
<evidence type="ECO:0000259" key="1">
    <source>
        <dbReference type="Pfam" id="PF13392"/>
    </source>
</evidence>
<name>A0ABS9XW15_9ACTN</name>